<accession>A0A512M7C5</accession>
<sequence>MLAFIYAFLAQQAQQAPPLQPLPHPKLPDPSLVKPGPEWWVYAAGAALVLIMLALVVFLLVRPAKMKPIPLKRPWSVAMNRLREILGQSSSQPPAKTAADVSETLRVYFLDRYKIPAPFRTTHELFETKSAPNTTSRLQKYASLAELWDHLAFAPVPADVDEASSLVQKAIAHLEEDRS</sequence>
<dbReference type="AlphaFoldDB" id="A0A512M7C5"/>
<keyword evidence="3" id="KW-1185">Reference proteome</keyword>
<organism evidence="2 3">
    <name type="scientific">Brevifollis gellanilyticus</name>
    <dbReference type="NCBI Taxonomy" id="748831"/>
    <lineage>
        <taxon>Bacteria</taxon>
        <taxon>Pseudomonadati</taxon>
        <taxon>Verrucomicrobiota</taxon>
        <taxon>Verrucomicrobiia</taxon>
        <taxon>Verrucomicrobiales</taxon>
        <taxon>Verrucomicrobiaceae</taxon>
    </lineage>
</organism>
<comment type="caution">
    <text evidence="2">The sequence shown here is derived from an EMBL/GenBank/DDBJ whole genome shotgun (WGS) entry which is preliminary data.</text>
</comment>
<feature type="transmembrane region" description="Helical" evidence="1">
    <location>
        <begin position="39"/>
        <end position="61"/>
    </location>
</feature>
<evidence type="ECO:0000313" key="2">
    <source>
        <dbReference type="EMBL" id="GEP42637.1"/>
    </source>
</evidence>
<evidence type="ECO:0000313" key="3">
    <source>
        <dbReference type="Proteomes" id="UP000321577"/>
    </source>
</evidence>
<keyword evidence="1" id="KW-1133">Transmembrane helix</keyword>
<dbReference type="RefSeq" id="WP_146850231.1">
    <property type="nucleotide sequence ID" value="NZ_BKAG01000011.1"/>
</dbReference>
<dbReference type="Proteomes" id="UP000321577">
    <property type="component" value="Unassembled WGS sequence"/>
</dbReference>
<name>A0A512M7C5_9BACT</name>
<dbReference type="EMBL" id="BKAG01000011">
    <property type="protein sequence ID" value="GEP42637.1"/>
    <property type="molecule type" value="Genomic_DNA"/>
</dbReference>
<gene>
    <name evidence="2" type="ORF">BGE01nite_19280</name>
</gene>
<proteinExistence type="predicted"/>
<dbReference type="OrthoDB" id="200255at2"/>
<reference evidence="2 3" key="1">
    <citation type="submission" date="2019-07" db="EMBL/GenBank/DDBJ databases">
        <title>Whole genome shotgun sequence of Brevifollis gellanilyticus NBRC 108608.</title>
        <authorList>
            <person name="Hosoyama A."/>
            <person name="Uohara A."/>
            <person name="Ohji S."/>
            <person name="Ichikawa N."/>
        </authorList>
    </citation>
    <scope>NUCLEOTIDE SEQUENCE [LARGE SCALE GENOMIC DNA]</scope>
    <source>
        <strain evidence="2 3">NBRC 108608</strain>
    </source>
</reference>
<keyword evidence="1" id="KW-0472">Membrane</keyword>
<protein>
    <submittedName>
        <fullName evidence="2">Uncharacterized protein</fullName>
    </submittedName>
</protein>
<keyword evidence="1" id="KW-0812">Transmembrane</keyword>
<evidence type="ECO:0000256" key="1">
    <source>
        <dbReference type="SAM" id="Phobius"/>
    </source>
</evidence>